<dbReference type="EMBL" id="CP006934">
    <property type="protein sequence ID" value="AHI53725.1"/>
    <property type="molecule type" value="Genomic_DNA"/>
</dbReference>
<keyword evidence="3" id="KW-1185">Reference proteome</keyword>
<evidence type="ECO:0000313" key="2">
    <source>
        <dbReference type="EMBL" id="AHI53725.1"/>
    </source>
</evidence>
<evidence type="ECO:0000313" key="3">
    <source>
        <dbReference type="Proteomes" id="UP000019265"/>
    </source>
</evidence>
<keyword evidence="1" id="KW-1133">Transmembrane helix</keyword>
<reference evidence="2 3" key="1">
    <citation type="journal article" date="2014" name="Genome Biol. Evol.">
        <title>Molecular evolution of the substrate utilization strategies and putative virulence factors in mosquito-associated Spiroplasma species.</title>
        <authorList>
            <person name="Chang T.H."/>
            <person name="Lo W.S."/>
            <person name="Ku C."/>
            <person name="Chen L.L."/>
            <person name="Kuo C.H."/>
        </authorList>
    </citation>
    <scope>NUCLEOTIDE SEQUENCE [LARGE SCALE GENOMIC DNA]</scope>
    <source>
        <strain evidence="2">Ar-1343</strain>
    </source>
</reference>
<accession>W6AA66</accession>
<keyword evidence="1" id="KW-0812">Transmembrane</keyword>
<keyword evidence="1" id="KW-0472">Membrane</keyword>
<organism evidence="2 3">
    <name type="scientific">Spiroplasma sabaudiense Ar-1343</name>
    <dbReference type="NCBI Taxonomy" id="1276257"/>
    <lineage>
        <taxon>Bacteria</taxon>
        <taxon>Bacillati</taxon>
        <taxon>Mycoplasmatota</taxon>
        <taxon>Mollicutes</taxon>
        <taxon>Entomoplasmatales</taxon>
        <taxon>Spiroplasmataceae</taxon>
        <taxon>Spiroplasma</taxon>
    </lineage>
</organism>
<dbReference type="OrthoDB" id="10008177at2"/>
<dbReference type="AlphaFoldDB" id="W6AA66"/>
<dbReference type="PATRIC" id="fig|1276257.3.peg.319"/>
<dbReference type="HOGENOM" id="CLU_2083388_0_0_14"/>
<name>W6AA66_9MOLU</name>
<dbReference type="Proteomes" id="UP000019265">
    <property type="component" value="Chromosome"/>
</dbReference>
<proteinExistence type="predicted"/>
<protein>
    <submittedName>
        <fullName evidence="2">Uncharacterized protein</fullName>
    </submittedName>
</protein>
<feature type="transmembrane region" description="Helical" evidence="1">
    <location>
        <begin position="6"/>
        <end position="24"/>
    </location>
</feature>
<evidence type="ECO:0000256" key="1">
    <source>
        <dbReference type="SAM" id="Phobius"/>
    </source>
</evidence>
<dbReference type="STRING" id="1276257.SSABA_v1c03130"/>
<dbReference type="KEGG" id="ssab:SSABA_v1c03130"/>
<gene>
    <name evidence="2" type="ORF">SSABA_v1c03130</name>
</gene>
<dbReference type="RefSeq" id="WP_025250861.1">
    <property type="nucleotide sequence ID" value="NZ_CP006934.1"/>
</dbReference>
<sequence>MKNHLIVIFMWFWIIFTILILNFLEIPIIDNTIVSEFSNENIEANLLFSVKKSKFKPLFFYFFNEKKQKIVFKKFNQFSENSYLVENFEFIQIPKNFQGFVNYGTETILNYFLNSIF</sequence>